<name>A0A9W7L651_9STRA</name>
<dbReference type="EMBL" id="BRYA01000804">
    <property type="protein sequence ID" value="GMI32987.1"/>
    <property type="molecule type" value="Genomic_DNA"/>
</dbReference>
<feature type="compositionally biased region" description="Polar residues" evidence="1">
    <location>
        <begin position="289"/>
        <end position="299"/>
    </location>
</feature>
<proteinExistence type="predicted"/>
<dbReference type="OrthoDB" id="206902at2759"/>
<feature type="compositionally biased region" description="Basic and acidic residues" evidence="1">
    <location>
        <begin position="534"/>
        <end position="554"/>
    </location>
</feature>
<dbReference type="PANTHER" id="PTHR35213:SF5">
    <property type="entry name" value="RING-TYPE DOMAIN-CONTAINING PROTEIN"/>
    <property type="match status" value="1"/>
</dbReference>
<protein>
    <submittedName>
        <fullName evidence="2">Uncharacterized protein</fullName>
    </submittedName>
</protein>
<feature type="compositionally biased region" description="Low complexity" evidence="1">
    <location>
        <begin position="360"/>
        <end position="378"/>
    </location>
</feature>
<feature type="compositionally biased region" description="Basic and acidic residues" evidence="1">
    <location>
        <begin position="567"/>
        <end position="578"/>
    </location>
</feature>
<gene>
    <name evidence="2" type="ORF">TrCOL_g13817</name>
</gene>
<dbReference type="Proteomes" id="UP001165065">
    <property type="component" value="Unassembled WGS sequence"/>
</dbReference>
<keyword evidence="3" id="KW-1185">Reference proteome</keyword>
<accession>A0A9W7L651</accession>
<feature type="region of interest" description="Disordered" evidence="1">
    <location>
        <begin position="534"/>
        <end position="578"/>
    </location>
</feature>
<evidence type="ECO:0000313" key="2">
    <source>
        <dbReference type="EMBL" id="GMI32987.1"/>
    </source>
</evidence>
<feature type="region of interest" description="Disordered" evidence="1">
    <location>
        <begin position="279"/>
        <end position="336"/>
    </location>
</feature>
<evidence type="ECO:0000256" key="1">
    <source>
        <dbReference type="SAM" id="MobiDB-lite"/>
    </source>
</evidence>
<sequence length="578" mass="63212">MSLLERAAVQAALADRVTRDDVSGPSSQSYETGVATASAQMPVIQAKKKPQTLRRGKWTTEEEAYANRLIQEFKAGLLPLTDGTTLRTFLSKLLNCDPMRISKKFVGNNCIGKQVFRRKQMQMNALTMEELQRSRNELTDLERKFLDRVSQTNRCKPGGLSPGNFEGMLGVGDVPKQHVWQQPPKAYQPLQTSVTAAGHSLLSDDHGRGAMVTHRAQALYPHSAGVPQYNAFSSSFDGDKNSVLNQNPTLSQLKKSSRTNNTSSFEALMSLDFASMQSMEELSRGGGAQTTQDKPQVNWNGEAKAGSSGTGTAPNPALRPTNSTLLTSRPEETVGDQAARLGSIIRSLSQDTIGRKPLDAPSSSATAGAAPAPTNASNRPSASNSTFTSGSQQLPPPPPHHHGSTPGDMLRVQSGTGLTALRELQGLNHRNSSVDDFLSLVASGDIPPQDPQLLNNSLNSLMTKVQKNPSQQNLGLLHQYQQQILAQQKNMQGGHQQNEQQQQQFLHYQDQFQKMQQTYLLQQQQNALLAQKELEKQKQKEQPQVAGEKRKAPTEGEVPANDTTVPIKKEKREGEEHS</sequence>
<evidence type="ECO:0000313" key="3">
    <source>
        <dbReference type="Proteomes" id="UP001165065"/>
    </source>
</evidence>
<comment type="caution">
    <text evidence="2">The sequence shown here is derived from an EMBL/GenBank/DDBJ whole genome shotgun (WGS) entry which is preliminary data.</text>
</comment>
<feature type="compositionally biased region" description="Polar residues" evidence="1">
    <location>
        <begin position="379"/>
        <end position="393"/>
    </location>
</feature>
<reference evidence="3" key="1">
    <citation type="journal article" date="2023" name="Commun. Biol.">
        <title>Genome analysis of Parmales, the sister group of diatoms, reveals the evolutionary specialization of diatoms from phago-mixotrophs to photoautotrophs.</title>
        <authorList>
            <person name="Ban H."/>
            <person name="Sato S."/>
            <person name="Yoshikawa S."/>
            <person name="Yamada K."/>
            <person name="Nakamura Y."/>
            <person name="Ichinomiya M."/>
            <person name="Sato N."/>
            <person name="Blanc-Mathieu R."/>
            <person name="Endo H."/>
            <person name="Kuwata A."/>
            <person name="Ogata H."/>
        </authorList>
    </citation>
    <scope>NUCLEOTIDE SEQUENCE [LARGE SCALE GENOMIC DNA]</scope>
</reference>
<dbReference type="AlphaFoldDB" id="A0A9W7L651"/>
<feature type="region of interest" description="Disordered" evidence="1">
    <location>
        <begin position="352"/>
        <end position="412"/>
    </location>
</feature>
<organism evidence="2 3">
    <name type="scientific">Triparma columacea</name>
    <dbReference type="NCBI Taxonomy" id="722753"/>
    <lineage>
        <taxon>Eukaryota</taxon>
        <taxon>Sar</taxon>
        <taxon>Stramenopiles</taxon>
        <taxon>Ochrophyta</taxon>
        <taxon>Bolidophyceae</taxon>
        <taxon>Parmales</taxon>
        <taxon>Triparmaceae</taxon>
        <taxon>Triparma</taxon>
    </lineage>
</organism>
<dbReference type="PANTHER" id="PTHR35213">
    <property type="entry name" value="RING-TYPE DOMAIN-CONTAINING PROTEIN-RELATED"/>
    <property type="match status" value="1"/>
</dbReference>